<evidence type="ECO:0000313" key="2">
    <source>
        <dbReference type="Proteomes" id="UP000199527"/>
    </source>
</evidence>
<reference evidence="2" key="1">
    <citation type="submission" date="2016-10" db="EMBL/GenBank/DDBJ databases">
        <authorList>
            <person name="Varghese N."/>
            <person name="Submissions S."/>
        </authorList>
    </citation>
    <scope>NUCLEOTIDE SEQUENCE [LARGE SCALE GENOMIC DNA]</scope>
    <source>
        <strain evidence="2">DSM 23317</strain>
    </source>
</reference>
<keyword evidence="2" id="KW-1185">Reference proteome</keyword>
<dbReference type="EMBL" id="FNEM01000003">
    <property type="protein sequence ID" value="SDI78736.1"/>
    <property type="molecule type" value="Genomic_DNA"/>
</dbReference>
<protein>
    <recommendedName>
        <fullName evidence="3">Sensory transduction regulator</fullName>
    </recommendedName>
</protein>
<dbReference type="RefSeq" id="WP_090362910.1">
    <property type="nucleotide sequence ID" value="NZ_FNEM01000003.1"/>
</dbReference>
<proteinExistence type="predicted"/>
<dbReference type="OrthoDB" id="6398515at2"/>
<evidence type="ECO:0008006" key="3">
    <source>
        <dbReference type="Google" id="ProtNLM"/>
    </source>
</evidence>
<accession>A0A1G8NF66</accession>
<name>A0A1G8NF66_9GAMM</name>
<organism evidence="1 2">
    <name type="scientific">Ferrimonas sediminum</name>
    <dbReference type="NCBI Taxonomy" id="718193"/>
    <lineage>
        <taxon>Bacteria</taxon>
        <taxon>Pseudomonadati</taxon>
        <taxon>Pseudomonadota</taxon>
        <taxon>Gammaproteobacteria</taxon>
        <taxon>Alteromonadales</taxon>
        <taxon>Ferrimonadaceae</taxon>
        <taxon>Ferrimonas</taxon>
    </lineage>
</organism>
<gene>
    <name evidence="1" type="ORF">SAMN04488540_103107</name>
</gene>
<dbReference type="AlphaFoldDB" id="A0A1G8NF66"/>
<sequence>MPQLTQPGHADLHRWLEALQVEFYLCDACDGFHLTRLQECPGVFDSKLELAEDQSLIQFSTSMELRPAALFKLHSELGELNQRFGELKLFIELLDDTLPKLIISAQVRTAAGLSEAQFNDFVGHHSQQLKTLLAWVHEQGYALLEGDDDELPAEIEIELGQQHQLH</sequence>
<dbReference type="Pfam" id="PF10722">
    <property type="entry name" value="YbjN"/>
    <property type="match status" value="1"/>
</dbReference>
<dbReference type="InterPro" id="IPR019660">
    <property type="entry name" value="Put_sensory_transdc_reg_YbjN"/>
</dbReference>
<dbReference type="Proteomes" id="UP000199527">
    <property type="component" value="Unassembled WGS sequence"/>
</dbReference>
<evidence type="ECO:0000313" key="1">
    <source>
        <dbReference type="EMBL" id="SDI78736.1"/>
    </source>
</evidence>